<dbReference type="EMBL" id="QRUU01000044">
    <property type="protein sequence ID" value="RGR94514.1"/>
    <property type="molecule type" value="Genomic_DNA"/>
</dbReference>
<dbReference type="AlphaFoldDB" id="A0A412GI75"/>
<proteinExistence type="predicted"/>
<evidence type="ECO:0000313" key="3">
    <source>
        <dbReference type="Proteomes" id="UP000285864"/>
    </source>
</evidence>
<protein>
    <submittedName>
        <fullName evidence="2">DUF4372 domain-containing protein</fullName>
    </submittedName>
</protein>
<organism evidence="2 3">
    <name type="scientific">Phocaeicola coprocola</name>
    <dbReference type="NCBI Taxonomy" id="310298"/>
    <lineage>
        <taxon>Bacteria</taxon>
        <taxon>Pseudomonadati</taxon>
        <taxon>Bacteroidota</taxon>
        <taxon>Bacteroidia</taxon>
        <taxon>Bacteroidales</taxon>
        <taxon>Bacteroidaceae</taxon>
        <taxon>Phocaeicola</taxon>
    </lineage>
</organism>
<gene>
    <name evidence="2" type="ORF">DWY20_10105</name>
</gene>
<reference evidence="2 3" key="1">
    <citation type="submission" date="2018-08" db="EMBL/GenBank/DDBJ databases">
        <title>A genome reference for cultivated species of the human gut microbiota.</title>
        <authorList>
            <person name="Zou Y."/>
            <person name="Xue W."/>
            <person name="Luo G."/>
        </authorList>
    </citation>
    <scope>NUCLEOTIDE SEQUENCE [LARGE SCALE GENOMIC DNA]</scope>
    <source>
        <strain evidence="2 3">AF24-2</strain>
    </source>
</reference>
<evidence type="ECO:0000259" key="1">
    <source>
        <dbReference type="Pfam" id="PF14294"/>
    </source>
</evidence>
<dbReference type="Proteomes" id="UP000285864">
    <property type="component" value="Unassembled WGS sequence"/>
</dbReference>
<keyword evidence="3" id="KW-1185">Reference proteome</keyword>
<sequence length="62" mass="7266">MKMIKFSIRNNSKKCVNCYKGDRHAIKFIYCDQFMVMSFAQFTDRSGLKDIETTFNLDSADL</sequence>
<evidence type="ECO:0000313" key="2">
    <source>
        <dbReference type="EMBL" id="RGR94514.1"/>
    </source>
</evidence>
<accession>A0A412GI75</accession>
<dbReference type="RefSeq" id="WP_118484811.1">
    <property type="nucleotide sequence ID" value="NZ_CAUCNJ010000031.1"/>
</dbReference>
<feature type="domain" description="DUF4372" evidence="1">
    <location>
        <begin position="4"/>
        <end position="59"/>
    </location>
</feature>
<dbReference type="InterPro" id="IPR025399">
    <property type="entry name" value="DUF4372"/>
</dbReference>
<dbReference type="Pfam" id="PF14294">
    <property type="entry name" value="DUF4372"/>
    <property type="match status" value="1"/>
</dbReference>
<comment type="caution">
    <text evidence="2">The sequence shown here is derived from an EMBL/GenBank/DDBJ whole genome shotgun (WGS) entry which is preliminary data.</text>
</comment>
<name>A0A412GI75_9BACT</name>